<dbReference type="STRING" id="758803.SAMN05421803_107154"/>
<proteinExistence type="predicted"/>
<organism evidence="1 2">
    <name type="scientific">Nocardiopsis flavescens</name>
    <dbReference type="NCBI Taxonomy" id="758803"/>
    <lineage>
        <taxon>Bacteria</taxon>
        <taxon>Bacillati</taxon>
        <taxon>Actinomycetota</taxon>
        <taxon>Actinomycetes</taxon>
        <taxon>Streptosporangiales</taxon>
        <taxon>Nocardiopsidaceae</taxon>
        <taxon>Nocardiopsis</taxon>
    </lineage>
</organism>
<dbReference type="Proteomes" id="UP000184452">
    <property type="component" value="Unassembled WGS sequence"/>
</dbReference>
<keyword evidence="2" id="KW-1185">Reference proteome</keyword>
<name>A0A1M6KFM1_9ACTN</name>
<dbReference type="RefSeq" id="WP_281256343.1">
    <property type="nucleotide sequence ID" value="NZ_FQZK01000007.1"/>
</dbReference>
<protein>
    <submittedName>
        <fullName evidence="1">Uncharacterized protein</fullName>
    </submittedName>
</protein>
<evidence type="ECO:0000313" key="1">
    <source>
        <dbReference type="EMBL" id="SHJ57652.1"/>
    </source>
</evidence>
<accession>A0A1M6KFM1</accession>
<gene>
    <name evidence="1" type="ORF">SAMN05421803_107154</name>
</gene>
<dbReference type="EMBL" id="FQZK01000007">
    <property type="protein sequence ID" value="SHJ57652.1"/>
    <property type="molecule type" value="Genomic_DNA"/>
</dbReference>
<dbReference type="AlphaFoldDB" id="A0A1M6KFM1"/>
<reference evidence="1 2" key="1">
    <citation type="submission" date="2016-11" db="EMBL/GenBank/DDBJ databases">
        <authorList>
            <person name="Jaros S."/>
            <person name="Januszkiewicz K."/>
            <person name="Wedrychowicz H."/>
        </authorList>
    </citation>
    <scope>NUCLEOTIDE SEQUENCE [LARGE SCALE GENOMIC DNA]</scope>
    <source>
        <strain evidence="1 2">CGMCC 4.5723</strain>
    </source>
</reference>
<evidence type="ECO:0000313" key="2">
    <source>
        <dbReference type="Proteomes" id="UP000184452"/>
    </source>
</evidence>
<sequence length="42" mass="4513">MNEFAAALPAFDVATLEMALQMALDHGDSAHAEALIRELATR</sequence>